<sequence>MGKSIRSKREKRLRSIRREMVEPIYDKKDAAKLAIQEAALAAPKLPVKPTRADDDASVSFAAMEVETAADDNQSSKFLKPIGKKLKKKIKIAKKKFHGKGKIRRKNCLEKPLSPHYNGGIVVNPEFNEGLKGWTSFGYAKIRHEEANDGNKYIAATARNLPHHSVTQQFDFDEDKLYTFSAWLQVSNGSADVEAVFKTATGSITTGWGSAKEGCWSMLKGGLVVDVSGPAQLYFQCNDSAIDIKVDSVSMQPFTQEEWKSHQDMNIQQARKTKVKFQEVDQHNRPIRNATVLINLRQSNFPLGCAINQNILGNAAYQNWFTSRFHYTVFENKLEWYSTERTWGAEDYPVSDALMRLAKSHGIYIWGHNIFWDNPSRQPTWVPSLSPNDLRVPPHRFRDAALQSAADPLGRDERESPLQLLREQARPGRLPQLLSPSAEGRPHRGAGHFRFANLPYMRSAIDILATAKVPIWVTELDVGPGPNQARDLESIMRELHSHWGVKGIMLWSAWGPKGYYRMCLTDNNFWNLATCDVVDRFMSQYKAAAEEASGTTDAEGFFEA</sequence>
<keyword evidence="3" id="KW-0119">Carbohydrate metabolism</keyword>
<dbReference type="InterPro" id="IPR044846">
    <property type="entry name" value="GH10"/>
</dbReference>
<reference evidence="6" key="1">
    <citation type="submission" date="2018-01" db="EMBL/GenBank/DDBJ databases">
        <authorList>
            <person name="Mao J.F."/>
        </authorList>
    </citation>
    <scope>NUCLEOTIDE SEQUENCE</scope>
    <source>
        <strain evidence="6">Huo1</strain>
        <tissue evidence="6">Leaf</tissue>
    </source>
</reference>
<keyword evidence="7" id="KW-1185">Reference proteome</keyword>
<dbReference type="Gene3D" id="2.60.120.260">
    <property type="entry name" value="Galactose-binding domain-like"/>
    <property type="match status" value="1"/>
</dbReference>
<protein>
    <recommendedName>
        <fullName evidence="5">GH10 domain-containing protein</fullName>
    </recommendedName>
</protein>
<keyword evidence="4" id="KW-0624">Polysaccharide degradation</keyword>
<gene>
    <name evidence="6" type="ORF">SASPL_119640</name>
</gene>
<name>A0A8X8XP31_SALSN</name>
<dbReference type="InterPro" id="IPR017853">
    <property type="entry name" value="GH"/>
</dbReference>
<evidence type="ECO:0000256" key="4">
    <source>
        <dbReference type="ARBA" id="ARBA00023326"/>
    </source>
</evidence>
<evidence type="ECO:0000256" key="1">
    <source>
        <dbReference type="ARBA" id="ARBA00007495"/>
    </source>
</evidence>
<dbReference type="EMBL" id="PNBA02000007">
    <property type="protein sequence ID" value="KAG6417460.1"/>
    <property type="molecule type" value="Genomic_DNA"/>
</dbReference>
<dbReference type="SUPFAM" id="SSF49785">
    <property type="entry name" value="Galactose-binding domain-like"/>
    <property type="match status" value="1"/>
</dbReference>
<evidence type="ECO:0000256" key="3">
    <source>
        <dbReference type="ARBA" id="ARBA00023277"/>
    </source>
</evidence>
<evidence type="ECO:0000256" key="2">
    <source>
        <dbReference type="ARBA" id="ARBA00022801"/>
    </source>
</evidence>
<dbReference type="Pfam" id="PF00331">
    <property type="entry name" value="Glyco_hydro_10"/>
    <property type="match status" value="1"/>
</dbReference>
<comment type="caution">
    <text evidence="6">The sequence shown here is derived from an EMBL/GenBank/DDBJ whole genome shotgun (WGS) entry which is preliminary data.</text>
</comment>
<dbReference type="Gene3D" id="3.20.20.80">
    <property type="entry name" value="Glycosidases"/>
    <property type="match status" value="2"/>
</dbReference>
<dbReference type="SUPFAM" id="SSF51445">
    <property type="entry name" value="(Trans)glycosidases"/>
    <property type="match status" value="2"/>
</dbReference>
<dbReference type="GO" id="GO:0031176">
    <property type="term" value="F:endo-1,4-beta-xylanase activity"/>
    <property type="evidence" value="ECO:0007669"/>
    <property type="project" value="UniProtKB-ARBA"/>
</dbReference>
<feature type="domain" description="GH10" evidence="5">
    <location>
        <begin position="297"/>
        <end position="384"/>
    </location>
</feature>
<evidence type="ECO:0000313" key="6">
    <source>
        <dbReference type="EMBL" id="KAG6417460.1"/>
    </source>
</evidence>
<dbReference type="Proteomes" id="UP000298416">
    <property type="component" value="Unassembled WGS sequence"/>
</dbReference>
<evidence type="ECO:0000259" key="5">
    <source>
        <dbReference type="Pfam" id="PF00331"/>
    </source>
</evidence>
<dbReference type="GO" id="GO:0000272">
    <property type="term" value="P:polysaccharide catabolic process"/>
    <property type="evidence" value="ECO:0007669"/>
    <property type="project" value="UniProtKB-KW"/>
</dbReference>
<dbReference type="AlphaFoldDB" id="A0A8X8XP31"/>
<proteinExistence type="inferred from homology"/>
<dbReference type="PANTHER" id="PTHR31490">
    <property type="entry name" value="GLYCOSYL HYDROLASE"/>
    <property type="match status" value="1"/>
</dbReference>
<accession>A0A8X8XP31</accession>
<comment type="similarity">
    <text evidence="1">Belongs to the glycosyl hydrolase 10 (cellulase F) family.</text>
</comment>
<dbReference type="InterPro" id="IPR008979">
    <property type="entry name" value="Galactose-bd-like_sf"/>
</dbReference>
<organism evidence="6">
    <name type="scientific">Salvia splendens</name>
    <name type="common">Scarlet sage</name>
    <dbReference type="NCBI Taxonomy" id="180675"/>
    <lineage>
        <taxon>Eukaryota</taxon>
        <taxon>Viridiplantae</taxon>
        <taxon>Streptophyta</taxon>
        <taxon>Embryophyta</taxon>
        <taxon>Tracheophyta</taxon>
        <taxon>Spermatophyta</taxon>
        <taxon>Magnoliopsida</taxon>
        <taxon>eudicotyledons</taxon>
        <taxon>Gunneridae</taxon>
        <taxon>Pentapetalae</taxon>
        <taxon>asterids</taxon>
        <taxon>lamiids</taxon>
        <taxon>Lamiales</taxon>
        <taxon>Lamiaceae</taxon>
        <taxon>Nepetoideae</taxon>
        <taxon>Mentheae</taxon>
        <taxon>Salviinae</taxon>
        <taxon>Salvia</taxon>
        <taxon>Salvia subgen. Calosphace</taxon>
        <taxon>core Calosphace</taxon>
    </lineage>
</organism>
<keyword evidence="2" id="KW-0378">Hydrolase</keyword>
<reference evidence="6" key="2">
    <citation type="submission" date="2020-08" db="EMBL/GenBank/DDBJ databases">
        <title>Plant Genome Project.</title>
        <authorList>
            <person name="Zhang R.-G."/>
        </authorList>
    </citation>
    <scope>NUCLEOTIDE SEQUENCE</scope>
    <source>
        <strain evidence="6">Huo1</strain>
        <tissue evidence="6">Leaf</tissue>
    </source>
</reference>
<dbReference type="PANTHER" id="PTHR31490:SF2">
    <property type="entry name" value="GLYCOSYL HYDROLASE FAMILY 10 PROTEIN"/>
    <property type="match status" value="1"/>
</dbReference>
<evidence type="ECO:0000313" key="7">
    <source>
        <dbReference type="Proteomes" id="UP000298416"/>
    </source>
</evidence>
<dbReference type="InterPro" id="IPR001000">
    <property type="entry name" value="GH10_dom"/>
</dbReference>